<protein>
    <submittedName>
        <fullName evidence="1">Uncharacterized protein</fullName>
    </submittedName>
</protein>
<reference evidence="1" key="1">
    <citation type="submission" date="2024-05" db="EMBL/GenBank/DDBJ databases">
        <title>Whole genome shotgun sequence of Streptomyces violascens NBRC 12920.</title>
        <authorList>
            <person name="Komaki H."/>
            <person name="Tamura T."/>
        </authorList>
    </citation>
    <scope>NUCLEOTIDE SEQUENCE</scope>
    <source>
        <strain evidence="1">NBRC 12920</strain>
    </source>
</reference>
<accession>A0ABQ3QKS6</accession>
<sequence>MTYYRYHGALIETVAISDGSSDLDGHVVEFWDTTPGGRGEMLHIYYSAGKYWKLDTLGQTLESEFTDWALAIAKDELLGP</sequence>
<keyword evidence="2" id="KW-1185">Reference proteome</keyword>
<proteinExistence type="predicted"/>
<dbReference type="EMBL" id="BNDY01000002">
    <property type="protein sequence ID" value="GHI37878.1"/>
    <property type="molecule type" value="Genomic_DNA"/>
</dbReference>
<evidence type="ECO:0000313" key="2">
    <source>
        <dbReference type="Proteomes" id="UP001050808"/>
    </source>
</evidence>
<dbReference type="Proteomes" id="UP001050808">
    <property type="component" value="Unassembled WGS sequence"/>
</dbReference>
<evidence type="ECO:0000313" key="1">
    <source>
        <dbReference type="EMBL" id="GHI37878.1"/>
    </source>
</evidence>
<comment type="caution">
    <text evidence="1">The sequence shown here is derived from an EMBL/GenBank/DDBJ whole genome shotgun (WGS) entry which is preliminary data.</text>
</comment>
<dbReference type="RefSeq" id="WP_189960817.1">
    <property type="nucleotide sequence ID" value="NZ_BMUA01000002.1"/>
</dbReference>
<organism evidence="1 2">
    <name type="scientific">Streptomyces violascens</name>
    <dbReference type="NCBI Taxonomy" id="67381"/>
    <lineage>
        <taxon>Bacteria</taxon>
        <taxon>Bacillati</taxon>
        <taxon>Actinomycetota</taxon>
        <taxon>Actinomycetes</taxon>
        <taxon>Kitasatosporales</taxon>
        <taxon>Streptomycetaceae</taxon>
        <taxon>Streptomyces</taxon>
    </lineage>
</organism>
<name>A0ABQ3QKS6_9ACTN</name>
<gene>
    <name evidence="1" type="ORF">Sviol_22860</name>
</gene>